<evidence type="ECO:0000313" key="2">
    <source>
        <dbReference type="EMBL" id="PYY72192.1"/>
    </source>
</evidence>
<dbReference type="Pfam" id="PF04865">
    <property type="entry name" value="Baseplate_J"/>
    <property type="match status" value="1"/>
</dbReference>
<name>A0A2W0EX81_PSEJE</name>
<sequence length="419" mass="43811">MAEITEQGINGRSLNEYLGDIKIRTLAIDPDWNLDNDSPDGQRIGIDAELLANLDEAVVAAYRSKDPDSATGEALRDIGKISGVPIRDATYSVAPITVIGTVGTGIPAGSQVRSRIDNTVWLTTALIAIGVGQTGNGFVTCTTPGRVLASAGELTVIGTPYPGWSSVNNAEAAAGEDAESDTDFCKRRNNSVARAGSNMVDNMVANIASVTGVTDVKVLENSSDSPFDVDGVPYCGIAVIVNGGSDADIGLAMYQKHNPGTPMFPRYSTKTDTWVDAPGANGVKVSGVSLVTGNPYTMTFQRASGLPIFVALTIQQEGDLPSDIDDQIKQAIIADSTRQLFSGETTTGFNRGGYDIGEKVVPGRLYTPVNKVLGKYGDSYVTSLTIGLSAIAQGVTPIQPTIAQIATFDADNIAIAVTP</sequence>
<dbReference type="AlphaFoldDB" id="A0A2W0EX81"/>
<feature type="domain" description="Baseplate protein J-like barrel" evidence="1">
    <location>
        <begin position="96"/>
        <end position="175"/>
    </location>
</feature>
<dbReference type="InterPro" id="IPR006949">
    <property type="entry name" value="Barrel_Baseplate_J-like"/>
</dbReference>
<accession>A0A2W0EX81</accession>
<evidence type="ECO:0000259" key="1">
    <source>
        <dbReference type="Pfam" id="PF04865"/>
    </source>
</evidence>
<dbReference type="OrthoDB" id="6890188at2"/>
<dbReference type="EMBL" id="PDLL01000012">
    <property type="protein sequence ID" value="PYY72192.1"/>
    <property type="molecule type" value="Genomic_DNA"/>
</dbReference>
<dbReference type="RefSeq" id="WP_110657237.1">
    <property type="nucleotide sequence ID" value="NZ_PDLL01000012.1"/>
</dbReference>
<gene>
    <name evidence="2" type="ORF">CRX42_02355</name>
</gene>
<organism evidence="2 3">
    <name type="scientific">Pseudomonas jessenii</name>
    <dbReference type="NCBI Taxonomy" id="77298"/>
    <lineage>
        <taxon>Bacteria</taxon>
        <taxon>Pseudomonadati</taxon>
        <taxon>Pseudomonadota</taxon>
        <taxon>Gammaproteobacteria</taxon>
        <taxon>Pseudomonadales</taxon>
        <taxon>Pseudomonadaceae</taxon>
        <taxon>Pseudomonas</taxon>
    </lineage>
</organism>
<reference evidence="2 3" key="1">
    <citation type="journal article" date="2018" name="Appl. Microbiol. Biotechnol.">
        <title>Characterization of the caprolactam degradation pathway in Pseudomonas jessenii using mass spectrometry-based proteomics.</title>
        <authorList>
            <person name="Otzen M."/>
            <person name="Palacio C."/>
            <person name="Janssen D.B."/>
        </authorList>
    </citation>
    <scope>NUCLEOTIDE SEQUENCE [LARGE SCALE GENOMIC DNA]</scope>
    <source>
        <strain evidence="2 3">GO3</strain>
    </source>
</reference>
<proteinExistence type="predicted"/>
<protein>
    <submittedName>
        <fullName evidence="2">Phage baseplate protein</fullName>
    </submittedName>
</protein>
<comment type="caution">
    <text evidence="2">The sequence shown here is derived from an EMBL/GenBank/DDBJ whole genome shotgun (WGS) entry which is preliminary data.</text>
</comment>
<dbReference type="Proteomes" id="UP000247437">
    <property type="component" value="Unassembled WGS sequence"/>
</dbReference>
<evidence type="ECO:0000313" key="3">
    <source>
        <dbReference type="Proteomes" id="UP000247437"/>
    </source>
</evidence>